<organism evidence="9 10">
    <name type="scientific">Pseudonocardia charpentierae</name>
    <dbReference type="NCBI Taxonomy" id="3075545"/>
    <lineage>
        <taxon>Bacteria</taxon>
        <taxon>Bacillati</taxon>
        <taxon>Actinomycetota</taxon>
        <taxon>Actinomycetes</taxon>
        <taxon>Pseudonocardiales</taxon>
        <taxon>Pseudonocardiaceae</taxon>
        <taxon>Pseudonocardia</taxon>
    </lineage>
</organism>
<feature type="transmembrane region" description="Helical" evidence="8">
    <location>
        <begin position="230"/>
        <end position="251"/>
    </location>
</feature>
<dbReference type="Proteomes" id="UP001183202">
    <property type="component" value="Unassembled WGS sequence"/>
</dbReference>
<evidence type="ECO:0000256" key="7">
    <source>
        <dbReference type="ARBA" id="ARBA00023136"/>
    </source>
</evidence>
<dbReference type="PANTHER" id="PTHR30269">
    <property type="entry name" value="TRANSMEMBRANE PROTEIN YFCA"/>
    <property type="match status" value="1"/>
</dbReference>
<comment type="subcellular location">
    <subcellularLocation>
        <location evidence="1 8">Cell membrane</location>
        <topology evidence="1 8">Multi-pass membrane protein</topology>
    </subcellularLocation>
</comment>
<accession>A0ABU2NE25</accession>
<comment type="caution">
    <text evidence="9">The sequence shown here is derived from an EMBL/GenBank/DDBJ whole genome shotgun (WGS) entry which is preliminary data.</text>
</comment>
<proteinExistence type="inferred from homology"/>
<evidence type="ECO:0000313" key="9">
    <source>
        <dbReference type="EMBL" id="MDT0351278.1"/>
    </source>
</evidence>
<evidence type="ECO:0000256" key="6">
    <source>
        <dbReference type="ARBA" id="ARBA00022989"/>
    </source>
</evidence>
<dbReference type="EMBL" id="JAVREJ010000012">
    <property type="protein sequence ID" value="MDT0351278.1"/>
    <property type="molecule type" value="Genomic_DNA"/>
</dbReference>
<evidence type="ECO:0000256" key="2">
    <source>
        <dbReference type="ARBA" id="ARBA00009142"/>
    </source>
</evidence>
<feature type="transmembrane region" description="Helical" evidence="8">
    <location>
        <begin position="43"/>
        <end position="62"/>
    </location>
</feature>
<dbReference type="PANTHER" id="PTHR30269:SF0">
    <property type="entry name" value="MEMBRANE TRANSPORTER PROTEIN YFCA-RELATED"/>
    <property type="match status" value="1"/>
</dbReference>
<evidence type="ECO:0000313" key="10">
    <source>
        <dbReference type="Proteomes" id="UP001183202"/>
    </source>
</evidence>
<sequence length="252" mass="24927">MTAVTAFLLLVAGFAAGLSGTIAGLASLFSYPALLAAGLPPLAANVTNTVALTATSIGAALGSRTELIGQRPTVRRFAVVVLLGGATGAALLLLAPPGVFEAVVPWLIAAASVVLLLQPRIRRAAERRTADPRRDHLTTTVGLFAVSVYGGYFGAAAGVLMLALLLVGLPVSLLQGNALKNVLLGLANAAAAIGFVAVGPVDWAAVAPLAAGLLVGAVLGPAIARRLPATALRIGIGIAGLGLAAAIGFGLL</sequence>
<keyword evidence="5 8" id="KW-0812">Transmembrane</keyword>
<comment type="similarity">
    <text evidence="2 8">Belongs to the 4-toluene sulfonate uptake permease (TSUP) (TC 2.A.102) family.</text>
</comment>
<feature type="transmembrane region" description="Helical" evidence="8">
    <location>
        <begin position="178"/>
        <end position="198"/>
    </location>
</feature>
<feature type="transmembrane region" description="Helical" evidence="8">
    <location>
        <begin position="74"/>
        <end position="93"/>
    </location>
</feature>
<evidence type="ECO:0000256" key="5">
    <source>
        <dbReference type="ARBA" id="ARBA00022692"/>
    </source>
</evidence>
<name>A0ABU2NE25_9PSEU</name>
<evidence type="ECO:0000256" key="1">
    <source>
        <dbReference type="ARBA" id="ARBA00004651"/>
    </source>
</evidence>
<evidence type="ECO:0000256" key="8">
    <source>
        <dbReference type="RuleBase" id="RU363041"/>
    </source>
</evidence>
<evidence type="ECO:0000256" key="3">
    <source>
        <dbReference type="ARBA" id="ARBA00022448"/>
    </source>
</evidence>
<gene>
    <name evidence="9" type="ORF">RM445_17250</name>
</gene>
<feature type="transmembrane region" description="Helical" evidence="8">
    <location>
        <begin position="137"/>
        <end position="166"/>
    </location>
</feature>
<keyword evidence="6 8" id="KW-1133">Transmembrane helix</keyword>
<protein>
    <recommendedName>
        <fullName evidence="8">Probable membrane transporter protein</fullName>
    </recommendedName>
</protein>
<feature type="transmembrane region" description="Helical" evidence="8">
    <location>
        <begin position="205"/>
        <end position="224"/>
    </location>
</feature>
<dbReference type="InterPro" id="IPR052017">
    <property type="entry name" value="TSUP"/>
</dbReference>
<keyword evidence="3" id="KW-0813">Transport</keyword>
<reference evidence="10" key="1">
    <citation type="submission" date="2023-07" db="EMBL/GenBank/DDBJ databases">
        <title>30 novel species of actinomycetes from the DSMZ collection.</title>
        <authorList>
            <person name="Nouioui I."/>
        </authorList>
    </citation>
    <scope>NUCLEOTIDE SEQUENCE [LARGE SCALE GENOMIC DNA]</scope>
    <source>
        <strain evidence="10">DSM 45834</strain>
    </source>
</reference>
<evidence type="ECO:0000256" key="4">
    <source>
        <dbReference type="ARBA" id="ARBA00022475"/>
    </source>
</evidence>
<keyword evidence="10" id="KW-1185">Reference proteome</keyword>
<dbReference type="RefSeq" id="WP_311557518.1">
    <property type="nucleotide sequence ID" value="NZ_JAVREJ010000012.1"/>
</dbReference>
<dbReference type="InterPro" id="IPR002781">
    <property type="entry name" value="TM_pro_TauE-like"/>
</dbReference>
<keyword evidence="4 8" id="KW-1003">Cell membrane</keyword>
<dbReference type="Pfam" id="PF01925">
    <property type="entry name" value="TauE"/>
    <property type="match status" value="1"/>
</dbReference>
<keyword evidence="7 8" id="KW-0472">Membrane</keyword>